<protein>
    <recommendedName>
        <fullName evidence="1">Vps16 N-terminal domain-containing protein</fullName>
    </recommendedName>
</protein>
<dbReference type="InterPro" id="IPR006926">
    <property type="entry name" value="Vps16_N"/>
</dbReference>
<sequence>MANVSVAAEWQLLYNRYYRKPEIYPMQWKHIDLSRNKVASAPLGRPIAVIRDNSKIKHPGGRLVGMAWTDDQTLICVVQDGTIFRYNVHAELQEPNISMGKECFEQNVVECVFWGNGMVCITEAHQIFCISDFKNPNPCKLADPNLDEYPLCVAVFEPQYTMSGNVEVLLWVNDLVLLVKEDGVQQLGVGVGPLQKLVVSQNGKLLASFTHDGRLLVISTDFSKIIFEYSSESALPPDQLAWCGMDSVLLYWDDMLLMVEYDGVRILSNTSMEFLQQVPDSTVSIFKIGSTLPAALLYDVLDHFDRRSAKAVAARIHAAGHEFDVSRQQTLLRAPSYGQAFCRDSYVDRHLTLLIKGTDQISLTFVLVLDPQLDPILIIDMHSHPYTKYEVEQYILKLSTRASLSDNHYTSSLCTTKFFEFHLDKHRANLKLPAKLFQGNGGSYPLRRILVVSRIREWYKPVRHQCDSDLPHLICLHGIIPLPMDSAIVHACFQLNNDKIQLIKMNTRKWIQILSLMILQIYSLLQDDRKWKPTRGVSINGHQETKIYGDIKVSVNSNLEADSCKQKKKPYLNQRLYVDRLHPLLENDKLDLKMI</sequence>
<dbReference type="Pfam" id="PF04841">
    <property type="entry name" value="Vps16_N"/>
    <property type="match status" value="1"/>
</dbReference>
<dbReference type="AlphaFoldDB" id="A0AA38ZYW9"/>
<evidence type="ECO:0000313" key="2">
    <source>
        <dbReference type="EMBL" id="KAJ9697875.1"/>
    </source>
</evidence>
<dbReference type="GO" id="GO:0016197">
    <property type="term" value="P:endosomal transport"/>
    <property type="evidence" value="ECO:0007669"/>
    <property type="project" value="TreeGrafter"/>
</dbReference>
<feature type="domain" description="Vps16 N-terminal" evidence="1">
    <location>
        <begin position="60"/>
        <end position="259"/>
    </location>
</feature>
<accession>A0AA38ZYW9</accession>
<dbReference type="GO" id="GO:0003779">
    <property type="term" value="F:actin binding"/>
    <property type="evidence" value="ECO:0007669"/>
    <property type="project" value="TreeGrafter"/>
</dbReference>
<dbReference type="GO" id="GO:0042144">
    <property type="term" value="P:vacuole fusion, non-autophagic"/>
    <property type="evidence" value="ECO:0007669"/>
    <property type="project" value="TreeGrafter"/>
</dbReference>
<evidence type="ECO:0000259" key="1">
    <source>
        <dbReference type="Pfam" id="PF04841"/>
    </source>
</evidence>
<dbReference type="EMBL" id="JARBHA010000006">
    <property type="protein sequence ID" value="KAJ9697875.1"/>
    <property type="molecule type" value="Genomic_DNA"/>
</dbReference>
<dbReference type="GO" id="GO:0005768">
    <property type="term" value="C:endosome"/>
    <property type="evidence" value="ECO:0007669"/>
    <property type="project" value="TreeGrafter"/>
</dbReference>
<dbReference type="GO" id="GO:0006886">
    <property type="term" value="P:intracellular protein transport"/>
    <property type="evidence" value="ECO:0007669"/>
    <property type="project" value="InterPro"/>
</dbReference>
<keyword evidence="3" id="KW-1185">Reference proteome</keyword>
<organism evidence="2 3">
    <name type="scientific">Vitis rotundifolia</name>
    <name type="common">Muscadine grape</name>
    <dbReference type="NCBI Taxonomy" id="103349"/>
    <lineage>
        <taxon>Eukaryota</taxon>
        <taxon>Viridiplantae</taxon>
        <taxon>Streptophyta</taxon>
        <taxon>Embryophyta</taxon>
        <taxon>Tracheophyta</taxon>
        <taxon>Spermatophyta</taxon>
        <taxon>Magnoliopsida</taxon>
        <taxon>eudicotyledons</taxon>
        <taxon>Gunneridae</taxon>
        <taxon>Pentapetalae</taxon>
        <taxon>rosids</taxon>
        <taxon>Vitales</taxon>
        <taxon>Vitaceae</taxon>
        <taxon>Viteae</taxon>
        <taxon>Vitis</taxon>
    </lineage>
</organism>
<gene>
    <name evidence="2" type="ORF">PVL29_007144</name>
</gene>
<evidence type="ECO:0000313" key="3">
    <source>
        <dbReference type="Proteomes" id="UP001168098"/>
    </source>
</evidence>
<dbReference type="GO" id="GO:0030897">
    <property type="term" value="C:HOPS complex"/>
    <property type="evidence" value="ECO:0007669"/>
    <property type="project" value="TreeGrafter"/>
</dbReference>
<comment type="caution">
    <text evidence="2">The sequence shown here is derived from an EMBL/GenBank/DDBJ whole genome shotgun (WGS) entry which is preliminary data.</text>
</comment>
<dbReference type="GO" id="GO:0005765">
    <property type="term" value="C:lysosomal membrane"/>
    <property type="evidence" value="ECO:0007669"/>
    <property type="project" value="TreeGrafter"/>
</dbReference>
<proteinExistence type="predicted"/>
<dbReference type="PANTHER" id="PTHR12811">
    <property type="entry name" value="VACUOLAR PROTEIN SORTING VPS16"/>
    <property type="match status" value="1"/>
</dbReference>
<reference evidence="2 3" key="1">
    <citation type="journal article" date="2023" name="BMC Biotechnol.">
        <title>Vitis rotundifolia cv Carlos genome sequencing.</title>
        <authorList>
            <person name="Huff M."/>
            <person name="Hulse-Kemp A."/>
            <person name="Scheffler B."/>
            <person name="Youngblood R."/>
            <person name="Simpson S."/>
            <person name="Babiker E."/>
            <person name="Staton M."/>
        </authorList>
    </citation>
    <scope>NUCLEOTIDE SEQUENCE [LARGE SCALE GENOMIC DNA]</scope>
    <source>
        <tissue evidence="2">Leaf</tissue>
    </source>
</reference>
<name>A0AA38ZYW9_VITRO</name>
<dbReference type="InterPro" id="IPR036322">
    <property type="entry name" value="WD40_repeat_dom_sf"/>
</dbReference>
<dbReference type="InterPro" id="IPR016534">
    <property type="entry name" value="VPS16"/>
</dbReference>
<dbReference type="PANTHER" id="PTHR12811:SF0">
    <property type="entry name" value="VACUOLAR PROTEIN SORTING-ASSOCIATED PROTEIN 16 HOMOLOG"/>
    <property type="match status" value="1"/>
</dbReference>
<dbReference type="Proteomes" id="UP001168098">
    <property type="component" value="Unassembled WGS sequence"/>
</dbReference>
<dbReference type="SUPFAM" id="SSF50978">
    <property type="entry name" value="WD40 repeat-like"/>
    <property type="match status" value="1"/>
</dbReference>